<keyword evidence="3" id="KW-1185">Reference proteome</keyword>
<keyword evidence="1" id="KW-1133">Transmembrane helix</keyword>
<sequence length="71" mass="7713">MLQIVVVLWVLLGLLVAIIPDLQHMPDAIRFAIGFPAAIGILWMGTGALLTVVDKVMAIVTYAKRRIAGTR</sequence>
<feature type="transmembrane region" description="Helical" evidence="1">
    <location>
        <begin position="41"/>
        <end position="63"/>
    </location>
</feature>
<reference evidence="2" key="1">
    <citation type="submission" date="2022-05" db="EMBL/GenBank/DDBJ databases">
        <authorList>
            <person name="Jo J.-H."/>
            <person name="Im W.-T."/>
        </authorList>
    </citation>
    <scope>NUCLEOTIDE SEQUENCE</scope>
    <source>
        <strain evidence="2">RG327</strain>
    </source>
</reference>
<comment type="caution">
    <text evidence="2">The sequence shown here is derived from an EMBL/GenBank/DDBJ whole genome shotgun (WGS) entry which is preliminary data.</text>
</comment>
<proteinExistence type="predicted"/>
<dbReference type="Proteomes" id="UP001165343">
    <property type="component" value="Unassembled WGS sequence"/>
</dbReference>
<evidence type="ECO:0000313" key="2">
    <source>
        <dbReference type="EMBL" id="MCL6677948.1"/>
    </source>
</evidence>
<accession>A0ABT0RCH3</accession>
<keyword evidence="1" id="KW-0812">Transmembrane</keyword>
<evidence type="ECO:0000256" key="1">
    <source>
        <dbReference type="SAM" id="Phobius"/>
    </source>
</evidence>
<gene>
    <name evidence="2" type="ORF">LZ519_01250</name>
</gene>
<organism evidence="2 3">
    <name type="scientific">Sphingomonas anseongensis</name>
    <dbReference type="NCBI Taxonomy" id="2908207"/>
    <lineage>
        <taxon>Bacteria</taxon>
        <taxon>Pseudomonadati</taxon>
        <taxon>Pseudomonadota</taxon>
        <taxon>Alphaproteobacteria</taxon>
        <taxon>Sphingomonadales</taxon>
        <taxon>Sphingomonadaceae</taxon>
        <taxon>Sphingomonas</taxon>
    </lineage>
</organism>
<protein>
    <submittedName>
        <fullName evidence="2">Uncharacterized protein</fullName>
    </submittedName>
</protein>
<name>A0ABT0RCH3_9SPHN</name>
<evidence type="ECO:0000313" key="3">
    <source>
        <dbReference type="Proteomes" id="UP001165343"/>
    </source>
</evidence>
<dbReference type="RefSeq" id="WP_249866928.1">
    <property type="nucleotide sequence ID" value="NZ_JAMGBC010000001.1"/>
</dbReference>
<dbReference type="EMBL" id="JAMGBC010000001">
    <property type="protein sequence ID" value="MCL6677948.1"/>
    <property type="molecule type" value="Genomic_DNA"/>
</dbReference>
<keyword evidence="1" id="KW-0472">Membrane</keyword>